<dbReference type="GO" id="GO:0046718">
    <property type="term" value="P:symbiont entry into host cell"/>
    <property type="evidence" value="ECO:0007669"/>
    <property type="project" value="UniProtKB-KW"/>
</dbReference>
<dbReference type="GO" id="GO:0042025">
    <property type="term" value="C:host cell nucleus"/>
    <property type="evidence" value="ECO:0007669"/>
    <property type="project" value="UniProtKB-SubCell"/>
</dbReference>
<comment type="subunit">
    <text evidence="15">Interacts with major capsid protein L1. Interacts with E2; this interaction inhibits E2 transcriptional activity but not the DNA replication function E2. Interacts with host HSPA8; this interaction is required for L2 nuclear translocation. Interacts with host importins KPNB2 and KPNB3. Forms a complex with importin alpha2-beta1 heterodimers via interaction with the importin alpha2 adapter. Interacts with host DYNLT1; this interaction is essential for virus intracellular transport during entry. Interacts (via C-terminus) with host retromer subunits VPS35 AND VPS29.</text>
</comment>
<keyword evidence="6" id="KW-1040">Host Golgi apparatus</keyword>
<evidence type="ECO:0000256" key="8">
    <source>
        <dbReference type="ARBA" id="ARBA00022921"/>
    </source>
</evidence>
<comment type="PTM">
    <text evidence="15">Highly phosphorylated.</text>
</comment>
<keyword evidence="12 15" id="KW-0238">DNA-binding</keyword>
<keyword evidence="14 15" id="KW-1160">Virus entry into host cell</keyword>
<name>F2VIR8_9PAPI</name>
<dbReference type="EMBL" id="GU117623">
    <property type="protein sequence ID" value="ADJ96357.1"/>
    <property type="molecule type" value="Genomic_DNA"/>
</dbReference>
<evidence type="ECO:0000256" key="10">
    <source>
        <dbReference type="ARBA" id="ARBA00023046"/>
    </source>
</evidence>
<evidence type="ECO:0000256" key="11">
    <source>
        <dbReference type="ARBA" id="ARBA00023120"/>
    </source>
</evidence>
<dbReference type="OrthoDB" id="8047at10239"/>
<keyword evidence="9 15" id="KW-1177">Microtubular inwards viral transport</keyword>
<dbReference type="GO" id="GO:0005198">
    <property type="term" value="F:structural molecule activity"/>
    <property type="evidence" value="ECO:0007669"/>
    <property type="project" value="UniProtKB-UniRule"/>
</dbReference>
<keyword evidence="4 15" id="KW-1048">Host nucleus</keyword>
<evidence type="ECO:0000313" key="16">
    <source>
        <dbReference type="EMBL" id="ADJ96357.1"/>
    </source>
</evidence>
<evidence type="ECO:0000256" key="13">
    <source>
        <dbReference type="ARBA" id="ARBA00023157"/>
    </source>
</evidence>
<dbReference type="HAMAP" id="MF_04003">
    <property type="entry name" value="PPV_L2"/>
    <property type="match status" value="1"/>
</dbReference>
<keyword evidence="17" id="KW-1185">Reference proteome</keyword>
<keyword evidence="10" id="KW-1039">Host endosome</keyword>
<evidence type="ECO:0000256" key="12">
    <source>
        <dbReference type="ARBA" id="ARBA00023125"/>
    </source>
</evidence>
<dbReference type="InterPro" id="IPR000784">
    <property type="entry name" value="Late_L2"/>
</dbReference>
<evidence type="ECO:0000256" key="2">
    <source>
        <dbReference type="ARBA" id="ARBA00022553"/>
    </source>
</evidence>
<evidence type="ECO:0000256" key="6">
    <source>
        <dbReference type="ARBA" id="ARBA00022812"/>
    </source>
</evidence>
<comment type="caution">
    <text evidence="15">Lacks conserved residue(s) required for the propagation of feature annotation.</text>
</comment>
<evidence type="ECO:0000256" key="4">
    <source>
        <dbReference type="ARBA" id="ARBA00022562"/>
    </source>
</evidence>
<dbReference type="GO" id="GO:0019028">
    <property type="term" value="C:viral capsid"/>
    <property type="evidence" value="ECO:0007669"/>
    <property type="project" value="UniProtKB-UniRule"/>
</dbReference>
<keyword evidence="7 15" id="KW-0946">Virion</keyword>
<accession>F2VIR8</accession>
<evidence type="ECO:0000256" key="5">
    <source>
        <dbReference type="ARBA" id="ARBA00022581"/>
    </source>
</evidence>
<comment type="function">
    <text evidence="15">Minor protein of the capsid that localizes along the inner surface of the virion, within the central cavities beneath the L1 pentamers. Plays a role in capsid stabilization through interaction with the major capsid protein L1. Once the virion enters the host cell, L2 escorts the genomic DNA into the nucleus by promoting escape from the endosomal compartments and traffic through the host Golgi network. Mechanistically, the C-terminus of L2 possesses a cell-penetrating peptide that protudes from the host endosome, interacts with host cytoplasmic retromer cargo and thereby mediates the capsid delivery to the host trans-Golgi network. Plays a role through its interaction with host dynein in the intracellular microtubule-dependent transport of viral capsid toward the nucleus. Mediates the viral genome import into the nucleus through binding to host importins. Once within the nucleus, L2 localizes viral genomes to host PML bodies in order to activate early gene expression for establishment of infection. Later on, promotes late gene expression by interacting with the viral E2 protein and by inhibiting its transcriptional activation functions. During virion assembly, encapsidates the genome by direct interaction with the viral DNA.</text>
</comment>
<keyword evidence="11 15" id="KW-1176">Cytoplasmic inwards viral transport</keyword>
<dbReference type="Proteomes" id="UP000052091">
    <property type="component" value="Segment"/>
</dbReference>
<evidence type="ECO:0000256" key="3">
    <source>
        <dbReference type="ARBA" id="ARBA00022561"/>
    </source>
</evidence>
<reference evidence="16 17" key="1">
    <citation type="journal article" date="2011" name="Mol. Phylogenet. Evol.">
        <title>Modular organizations of novel cetacean papillomaviruses.</title>
        <authorList>
            <person name="Gottschling M."/>
            <person name="Bravo I.G."/>
            <person name="Schulz E."/>
            <person name="Bracho M.A."/>
            <person name="Deaville R."/>
            <person name="Jepson P.D."/>
            <person name="Bressem M.F."/>
            <person name="Stockfleth E."/>
            <person name="Nindl I."/>
        </authorList>
    </citation>
    <scope>NUCLEOTIDE SEQUENCE [LARGE SCALE GENOMIC DNA]</scope>
</reference>
<dbReference type="GO" id="GO:0075521">
    <property type="term" value="P:microtubule-dependent intracellular transport of viral material towards nucleus"/>
    <property type="evidence" value="ECO:0007669"/>
    <property type="project" value="UniProtKB-UniRule"/>
</dbReference>
<gene>
    <name evidence="15 16" type="primary">L2</name>
</gene>
<evidence type="ECO:0000256" key="1">
    <source>
        <dbReference type="ARBA" id="ARBA00022524"/>
    </source>
</evidence>
<dbReference type="RefSeq" id="YP_006470638.1">
    <property type="nucleotide sequence ID" value="NC_018076.1"/>
</dbReference>
<keyword evidence="2 15" id="KW-0597">Phosphoprotein</keyword>
<evidence type="ECO:0000256" key="7">
    <source>
        <dbReference type="ARBA" id="ARBA00022844"/>
    </source>
</evidence>
<dbReference type="GO" id="GO:0003677">
    <property type="term" value="F:DNA binding"/>
    <property type="evidence" value="ECO:0007669"/>
    <property type="project" value="UniProtKB-UniRule"/>
</dbReference>
<sequence>MARPKRVKRASAESLYRTCKAAGTCPPDVVKKIEGSTIADKILQYGSLGVYLGGLGIGTGSGTGGRTGYVPLRGGSGGGVAGGRPTTIGPIELPKPPAIALEETVVTASDPSIIPLVEISSDTQPTVIGGNGGGPVTVTPDIPIITHNTPDVTVAGPDAPPAVLDIGPTTSNGARVRVAQSEFHNPVYYEGQGENVGEASDSIHTLIRGGASSSANSAFSESIELQTFSPKSSTPLSSVIRGQTALKLYSKGLTQVNVANTNFLHDPRSLFTFDNPAFNIEDTLDFDPEDAAAVSDPQFLDIVKLHRPALTTTRRGAVRLSRIGQKQSMTTRSGKRIGARIHFFKDLSSIHPVEGDIEMQDLSVPPDSFEDEAYTGPSIPGNGIEEVFDIFTGSPSTPLEYSRQSISINGSTISLDFPHTQGVQTLYPPFTTHTAITPGQPISPAFWNMSYSTFYLHPGYLARKRKRKVLT</sequence>
<protein>
    <recommendedName>
        <fullName evidence="15">Minor capsid protein L2</fullName>
    </recommendedName>
</protein>
<evidence type="ECO:0000313" key="17">
    <source>
        <dbReference type="Proteomes" id="UP000052091"/>
    </source>
</evidence>
<organism evidence="16 17">
    <name type="scientific">Phocoena phocoena papillomavirus 4</name>
    <dbReference type="NCBI Taxonomy" id="706527"/>
    <lineage>
        <taxon>Viruses</taxon>
        <taxon>Monodnaviria</taxon>
        <taxon>Shotokuvirae</taxon>
        <taxon>Cossaviricota</taxon>
        <taxon>Papovaviricetes</taxon>
        <taxon>Zurhausenvirales</taxon>
        <taxon>Papillomaviridae</taxon>
        <taxon>Firstpapillomavirinae</taxon>
        <taxon>Dyopipapillomavirus</taxon>
        <taxon>Dyopipapillomavirus 1</taxon>
    </lineage>
</organism>
<keyword evidence="3 15" id="KW-0167">Capsid protein</keyword>
<evidence type="ECO:0000256" key="9">
    <source>
        <dbReference type="ARBA" id="ARBA00022952"/>
    </source>
</evidence>
<keyword evidence="1 15" id="KW-1163">Viral penetration into host nucleus</keyword>
<dbReference type="GO" id="GO:0043657">
    <property type="term" value="C:host cell"/>
    <property type="evidence" value="ECO:0007669"/>
    <property type="project" value="GOC"/>
</dbReference>
<feature type="disulfide bond" evidence="15">
    <location>
        <begin position="19"/>
        <end position="25"/>
    </location>
</feature>
<evidence type="ECO:0000256" key="14">
    <source>
        <dbReference type="ARBA" id="ARBA00023296"/>
    </source>
</evidence>
<dbReference type="Pfam" id="PF00513">
    <property type="entry name" value="Late_protein_L2"/>
    <property type="match status" value="1"/>
</dbReference>
<dbReference type="GO" id="GO:0075732">
    <property type="term" value="P:viral penetration into host nucleus"/>
    <property type="evidence" value="ECO:0007669"/>
    <property type="project" value="UniProtKB-KW"/>
</dbReference>
<evidence type="ECO:0000256" key="15">
    <source>
        <dbReference type="HAMAP-Rule" id="MF_04003"/>
    </source>
</evidence>
<dbReference type="KEGG" id="vg:13097036"/>
<comment type="similarity">
    <text evidence="15">Belongs to the papillomaviridae L2 protein family.</text>
</comment>
<keyword evidence="5 15" id="KW-0945">Host-virus interaction</keyword>
<keyword evidence="8 15" id="KW-0426">Late protein</keyword>
<dbReference type="GeneID" id="13097036"/>
<keyword evidence="13 15" id="KW-1015">Disulfide bond</keyword>
<comment type="subcellular location">
    <subcellularLocation>
        <location evidence="15">Virion</location>
    </subcellularLocation>
    <subcellularLocation>
        <location evidence="15">Host nucleus</location>
    </subcellularLocation>
</comment>
<proteinExistence type="inferred from homology"/>